<reference evidence="4 5" key="1">
    <citation type="submission" date="2019-07" db="EMBL/GenBank/DDBJ databases">
        <title>De Novo Assembly of kiwifruit Actinidia rufa.</title>
        <authorList>
            <person name="Sugita-Konishi S."/>
            <person name="Sato K."/>
            <person name="Mori E."/>
            <person name="Abe Y."/>
            <person name="Kisaki G."/>
            <person name="Hamano K."/>
            <person name="Suezawa K."/>
            <person name="Otani M."/>
            <person name="Fukuda T."/>
            <person name="Manabe T."/>
            <person name="Gomi K."/>
            <person name="Tabuchi M."/>
            <person name="Akimitsu K."/>
            <person name="Kataoka I."/>
        </authorList>
    </citation>
    <scope>NUCLEOTIDE SEQUENCE [LARGE SCALE GENOMIC DNA]</scope>
    <source>
        <strain evidence="5">cv. Fuchu</strain>
    </source>
</reference>
<evidence type="ECO:0000256" key="3">
    <source>
        <dbReference type="ARBA" id="ARBA00023300"/>
    </source>
</evidence>
<dbReference type="GO" id="GO:0015977">
    <property type="term" value="P:carbon fixation"/>
    <property type="evidence" value="ECO:0007669"/>
    <property type="project" value="UniProtKB-KW"/>
</dbReference>
<organism evidence="4 5">
    <name type="scientific">Actinidia rufa</name>
    <dbReference type="NCBI Taxonomy" id="165716"/>
    <lineage>
        <taxon>Eukaryota</taxon>
        <taxon>Viridiplantae</taxon>
        <taxon>Streptophyta</taxon>
        <taxon>Embryophyta</taxon>
        <taxon>Tracheophyta</taxon>
        <taxon>Spermatophyta</taxon>
        <taxon>Magnoliopsida</taxon>
        <taxon>eudicotyledons</taxon>
        <taxon>Gunneridae</taxon>
        <taxon>Pentapetalae</taxon>
        <taxon>asterids</taxon>
        <taxon>Ericales</taxon>
        <taxon>Actinidiaceae</taxon>
        <taxon>Actinidia</taxon>
    </lineage>
</organism>
<sequence>MATSTILPLSQLSFFIPKPYKISRAAPFRPWKQRTSQPTGFKCHKMYVPGFGEASPEAKAANNLHNFFTYIAVKIVTAQLQVRSAYCKNDFEWDNLERLASKVSNPLSLFSERVFSPLYISLSPIIPTYPRNWFLQMVGESNTRLMRDYVLETTHAESERGQ</sequence>
<evidence type="ECO:0000313" key="4">
    <source>
        <dbReference type="EMBL" id="GFZ06347.1"/>
    </source>
</evidence>
<comment type="caution">
    <text evidence="4">The sequence shown here is derived from an EMBL/GenBank/DDBJ whole genome shotgun (WGS) entry which is preliminary data.</text>
</comment>
<keyword evidence="3" id="KW-0120">Carbon dioxide fixation</keyword>
<dbReference type="InterPro" id="IPR003435">
    <property type="entry name" value="Chaperonin_RcbX"/>
</dbReference>
<dbReference type="Proteomes" id="UP000585474">
    <property type="component" value="Unassembled WGS sequence"/>
</dbReference>
<dbReference type="OrthoDB" id="513226at2759"/>
<evidence type="ECO:0000313" key="5">
    <source>
        <dbReference type="Proteomes" id="UP000585474"/>
    </source>
</evidence>
<keyword evidence="1" id="KW-0602">Photosynthesis</keyword>
<dbReference type="InterPro" id="IPR038052">
    <property type="entry name" value="Chaperonin_RbcX_sf"/>
</dbReference>
<evidence type="ECO:0000256" key="1">
    <source>
        <dbReference type="ARBA" id="ARBA00022531"/>
    </source>
</evidence>
<name>A0A7J0G6F2_9ERIC</name>
<dbReference type="EMBL" id="BJWL01000018">
    <property type="protein sequence ID" value="GFZ06347.1"/>
    <property type="molecule type" value="Genomic_DNA"/>
</dbReference>
<evidence type="ECO:0000256" key="2">
    <source>
        <dbReference type="ARBA" id="ARBA00023186"/>
    </source>
</evidence>
<protein>
    <submittedName>
        <fullName evidence="4">Chaperonin-like RbcX protein</fullName>
    </submittedName>
</protein>
<dbReference type="Gene3D" id="1.10.1200.210">
    <property type="entry name" value="Chaperonin-like RbcX"/>
    <property type="match status" value="1"/>
</dbReference>
<dbReference type="SUPFAM" id="SSF158615">
    <property type="entry name" value="RbcX-like"/>
    <property type="match status" value="1"/>
</dbReference>
<keyword evidence="2" id="KW-0143">Chaperone</keyword>
<dbReference type="PANTHER" id="PTHR33791">
    <property type="entry name" value="CHAPERONIN-LIKE RBCX PROTEIN 1, CHLOROPLASTIC"/>
    <property type="match status" value="1"/>
</dbReference>
<dbReference type="AlphaFoldDB" id="A0A7J0G6F2"/>
<dbReference type="PANTHER" id="PTHR33791:SF12">
    <property type="entry name" value="CHAPERONIN-LIKE RBCX PROTEIN 1, CHLOROPLASTIC"/>
    <property type="match status" value="1"/>
</dbReference>
<dbReference type="GO" id="GO:0015979">
    <property type="term" value="P:photosynthesis"/>
    <property type="evidence" value="ECO:0007669"/>
    <property type="project" value="UniProtKB-KW"/>
</dbReference>
<proteinExistence type="predicted"/>
<accession>A0A7J0G6F2</accession>
<dbReference type="GO" id="GO:0110102">
    <property type="term" value="P:ribulose bisphosphate carboxylase complex assembly"/>
    <property type="evidence" value="ECO:0007669"/>
    <property type="project" value="InterPro"/>
</dbReference>
<dbReference type="GO" id="GO:0044183">
    <property type="term" value="F:protein folding chaperone"/>
    <property type="evidence" value="ECO:0007669"/>
    <property type="project" value="InterPro"/>
</dbReference>
<keyword evidence="5" id="KW-1185">Reference proteome</keyword>
<gene>
    <name evidence="4" type="ORF">Acr_18g0005170</name>
</gene>